<dbReference type="EMBL" id="MN740232">
    <property type="protein sequence ID" value="QHT94957.1"/>
    <property type="molecule type" value="Genomic_DNA"/>
</dbReference>
<dbReference type="AlphaFoldDB" id="A0A6C0ISZ1"/>
<proteinExistence type="predicted"/>
<keyword evidence="1" id="KW-1133">Transmembrane helix</keyword>
<dbReference type="Gene3D" id="2.170.16.10">
    <property type="entry name" value="Hedgehog/Intein (Hint) domain"/>
    <property type="match status" value="1"/>
</dbReference>
<dbReference type="SUPFAM" id="SSF51294">
    <property type="entry name" value="Hedgehog/intein (Hint) domain"/>
    <property type="match status" value="1"/>
</dbReference>
<feature type="transmembrane region" description="Helical" evidence="1">
    <location>
        <begin position="171"/>
        <end position="190"/>
    </location>
</feature>
<feature type="transmembrane region" description="Helical" evidence="1">
    <location>
        <begin position="197"/>
        <end position="218"/>
    </location>
</feature>
<keyword evidence="1" id="KW-0472">Membrane</keyword>
<feature type="transmembrane region" description="Helical" evidence="1">
    <location>
        <begin position="23"/>
        <end position="46"/>
    </location>
</feature>
<name>A0A6C0ISZ1_9ZZZZ</name>
<dbReference type="InterPro" id="IPR036844">
    <property type="entry name" value="Hint_dom_sf"/>
</dbReference>
<evidence type="ECO:0000256" key="1">
    <source>
        <dbReference type="SAM" id="Phobius"/>
    </source>
</evidence>
<keyword evidence="1" id="KW-0812">Transmembrane</keyword>
<feature type="transmembrane region" description="Helical" evidence="1">
    <location>
        <begin position="224"/>
        <end position="246"/>
    </location>
</feature>
<organism evidence="2">
    <name type="scientific">viral metagenome</name>
    <dbReference type="NCBI Taxonomy" id="1070528"/>
    <lineage>
        <taxon>unclassified sequences</taxon>
        <taxon>metagenomes</taxon>
        <taxon>organismal metagenomes</taxon>
    </lineage>
</organism>
<sequence length="393" mass="45120">MENVSPQEFFKKLYKEKSYLDTYGGSVVGMIVIIILVFWACCYYYIKTHMNHLRRNWNDYKCHPGVMPFAGQIKMTPGMTPIQFTASNFSYCLNTVLEKVVQRFMEPILNMNKKIVDIFGAVVEAFKVVEKVFKKIKNIFESIINYILSKTVSIIVPFQKTLILIKDSFRKTGAVMGTLMYLIMGFDFFFSSYMKTFVINMAISLAVAAVAIIAMWLFPFTWPLAIASTIVWAATLAATVLVHGFLQKIVNMTSVSFPSKPGRPKPPPFLSFFCFHPGTLVKMEDRSHKKMKDIKIGDILHDGQQVQSTLNILGDPKNVFYKIYSKELNDHIMVTGTHKIYDEKTNKFIYVSEFEGAEKTIFWGNQLCCLITEDHLIPIGEYKFGDWEDEELI</sequence>
<accession>A0A6C0ISZ1</accession>
<protein>
    <recommendedName>
        <fullName evidence="3">Hedgehog/Intein (Hint) domain-containing protein</fullName>
    </recommendedName>
</protein>
<evidence type="ECO:0008006" key="3">
    <source>
        <dbReference type="Google" id="ProtNLM"/>
    </source>
</evidence>
<evidence type="ECO:0000313" key="2">
    <source>
        <dbReference type="EMBL" id="QHT94957.1"/>
    </source>
</evidence>
<feature type="transmembrane region" description="Helical" evidence="1">
    <location>
        <begin position="143"/>
        <end position="165"/>
    </location>
</feature>
<reference evidence="2" key="1">
    <citation type="journal article" date="2020" name="Nature">
        <title>Giant virus diversity and host interactions through global metagenomics.</title>
        <authorList>
            <person name="Schulz F."/>
            <person name="Roux S."/>
            <person name="Paez-Espino D."/>
            <person name="Jungbluth S."/>
            <person name="Walsh D.A."/>
            <person name="Denef V.J."/>
            <person name="McMahon K.D."/>
            <person name="Konstantinidis K.T."/>
            <person name="Eloe-Fadrosh E.A."/>
            <person name="Kyrpides N.C."/>
            <person name="Woyke T."/>
        </authorList>
    </citation>
    <scope>NUCLEOTIDE SEQUENCE</scope>
    <source>
        <strain evidence="2">GVMAG-M-3300024261-37</strain>
    </source>
</reference>